<evidence type="ECO:0000256" key="2">
    <source>
        <dbReference type="SAM" id="Phobius"/>
    </source>
</evidence>
<keyword evidence="2" id="KW-1133">Transmembrane helix</keyword>
<keyword evidence="4" id="KW-1185">Reference proteome</keyword>
<organism evidence="3 4">
    <name type="scientific">Ramlibacter terrae</name>
    <dbReference type="NCBI Taxonomy" id="2732511"/>
    <lineage>
        <taxon>Bacteria</taxon>
        <taxon>Pseudomonadati</taxon>
        <taxon>Pseudomonadota</taxon>
        <taxon>Betaproteobacteria</taxon>
        <taxon>Burkholderiales</taxon>
        <taxon>Comamonadaceae</taxon>
        <taxon>Ramlibacter</taxon>
    </lineage>
</organism>
<dbReference type="EMBL" id="CP053418">
    <property type="protein sequence ID" value="QJW85225.1"/>
    <property type="molecule type" value="Genomic_DNA"/>
</dbReference>
<name>A0ABX6P596_9BURK</name>
<keyword evidence="1" id="KW-0175">Coiled coil</keyword>
<proteinExistence type="predicted"/>
<dbReference type="Proteomes" id="UP000500826">
    <property type="component" value="Chromosome"/>
</dbReference>
<evidence type="ECO:0000313" key="4">
    <source>
        <dbReference type="Proteomes" id="UP000500826"/>
    </source>
</evidence>
<protein>
    <submittedName>
        <fullName evidence="3">Fimbrial protein</fullName>
    </submittedName>
</protein>
<gene>
    <name evidence="3" type="ORF">HK414_22825</name>
</gene>
<reference evidence="3 4" key="2">
    <citation type="submission" date="2020-05" db="EMBL/GenBank/DDBJ databases">
        <authorList>
            <person name="Khan S.A."/>
            <person name="Jeon C.O."/>
            <person name="Chun B.H."/>
        </authorList>
    </citation>
    <scope>NUCLEOTIDE SEQUENCE [LARGE SCALE GENOMIC DNA]</scope>
    <source>
        <strain evidence="3 4">H242</strain>
    </source>
</reference>
<dbReference type="InterPro" id="IPR052534">
    <property type="entry name" value="Extracell_DNA_Util/SecSys_Comp"/>
</dbReference>
<dbReference type="PANTHER" id="PTHR40278:SF2">
    <property type="entry name" value="TYPE IV PILUS INNER MEMBRANE COMPONENT PILN"/>
    <property type="match status" value="1"/>
</dbReference>
<accession>A0ABX6P596</accession>
<feature type="coiled-coil region" evidence="1">
    <location>
        <begin position="47"/>
        <end position="91"/>
    </location>
</feature>
<sequence length="226" mass="24176">MILINLLPHREAARKRRREMFYASLGASAFAGAMIAGGIYLWYAAQISEQQNRNLVLTTEIKKLEAQIKDIATLQSEIAALRARQQAVEDLQSDRNVPVHLLNELVTQLPDGVYLTSMRQSNNVVAVTGVAQSNERVSELLRNLSTGSARITRPELVEIVASSVTLSPRDQRRVANFSMRMTLLRASEAQKAAAAASAASAAAAPASSAPAVVSAAPAVAAASARK</sequence>
<dbReference type="InterPro" id="IPR007813">
    <property type="entry name" value="PilN"/>
</dbReference>
<dbReference type="PANTHER" id="PTHR40278">
    <property type="entry name" value="DNA UTILIZATION PROTEIN HOFN"/>
    <property type="match status" value="1"/>
</dbReference>
<feature type="transmembrane region" description="Helical" evidence="2">
    <location>
        <begin position="21"/>
        <end position="43"/>
    </location>
</feature>
<evidence type="ECO:0000256" key="1">
    <source>
        <dbReference type="SAM" id="Coils"/>
    </source>
</evidence>
<evidence type="ECO:0000313" key="3">
    <source>
        <dbReference type="EMBL" id="QJW85225.1"/>
    </source>
</evidence>
<reference evidence="3 4" key="1">
    <citation type="submission" date="2020-05" db="EMBL/GenBank/DDBJ databases">
        <title>Ramlibacter rhizophilus sp. nov., isolated from rhizosphere soil of national flower Mugunghwa from South Korea.</title>
        <authorList>
            <person name="Zheng-Fei Y."/>
            <person name="Huan T."/>
        </authorList>
    </citation>
    <scope>NUCLEOTIDE SEQUENCE [LARGE SCALE GENOMIC DNA]</scope>
    <source>
        <strain evidence="3 4">H242</strain>
    </source>
</reference>
<keyword evidence="2" id="KW-0812">Transmembrane</keyword>
<dbReference type="Pfam" id="PF05137">
    <property type="entry name" value="PilN"/>
    <property type="match status" value="1"/>
</dbReference>
<keyword evidence="2" id="KW-0472">Membrane</keyword>